<dbReference type="Pfam" id="PF01683">
    <property type="entry name" value="EB"/>
    <property type="match status" value="1"/>
</dbReference>
<accession>A0A0R3RUC4</accession>
<proteinExistence type="predicted"/>
<feature type="signal peptide" evidence="1">
    <location>
        <begin position="1"/>
        <end position="25"/>
    </location>
</feature>
<organism evidence="3 4">
    <name type="scientific">Elaeophora elaphi</name>
    <dbReference type="NCBI Taxonomy" id="1147741"/>
    <lineage>
        <taxon>Eukaryota</taxon>
        <taxon>Metazoa</taxon>
        <taxon>Ecdysozoa</taxon>
        <taxon>Nematoda</taxon>
        <taxon>Chromadorea</taxon>
        <taxon>Rhabditida</taxon>
        <taxon>Spirurina</taxon>
        <taxon>Spiruromorpha</taxon>
        <taxon>Filarioidea</taxon>
        <taxon>Onchocercidae</taxon>
        <taxon>Elaeophora</taxon>
    </lineage>
</organism>
<evidence type="ECO:0000256" key="1">
    <source>
        <dbReference type="SAM" id="SignalP"/>
    </source>
</evidence>
<keyword evidence="1" id="KW-0732">Signal</keyword>
<evidence type="ECO:0000259" key="2">
    <source>
        <dbReference type="Pfam" id="PF01683"/>
    </source>
</evidence>
<evidence type="ECO:0000313" key="4">
    <source>
        <dbReference type="WBParaSite" id="EEL_0000562101-mRNA-1"/>
    </source>
</evidence>
<dbReference type="STRING" id="1147741.A0A0R3RUC4"/>
<dbReference type="InterPro" id="IPR006149">
    <property type="entry name" value="EB_dom"/>
</dbReference>
<evidence type="ECO:0000313" key="3">
    <source>
        <dbReference type="Proteomes" id="UP000050640"/>
    </source>
</evidence>
<sequence length="281" mass="31447">MQIAMRNMLIVKLKHWISLIISVDGAPGDVCEVGYTKCTGNSICINNHCKCISNQVSIDGQCTVLALPNHACVGNVSCIGGSVCLLGVRRCPSGMYAESGASICQFLPAPLIQEVDTIVPTFARADSTCDHVIFSNGLTCIQAICQCGADNMLIYDQCMRQHNQPRLHLGNFSVYQICLKKNAIPYIITKIKQSSMRIHFCAICMQRRGDSVYLNGQCKCPHGQFAYQLHYHSVKRPELAAFYLLFLDVMIWFCSRLQRYLRNACKYPYDYLIGALNDLHN</sequence>
<name>A0A0R3RUC4_9BILA</name>
<dbReference type="Proteomes" id="UP000050640">
    <property type="component" value="Unplaced"/>
</dbReference>
<feature type="domain" description="EB" evidence="2">
    <location>
        <begin position="51"/>
        <end position="100"/>
    </location>
</feature>
<dbReference type="WBParaSite" id="EEL_0000562101-mRNA-1">
    <property type="protein sequence ID" value="EEL_0000562101-mRNA-1"/>
    <property type="gene ID" value="EEL_0000562101"/>
</dbReference>
<reference evidence="4" key="1">
    <citation type="submission" date="2017-02" db="UniProtKB">
        <authorList>
            <consortium name="WormBaseParasite"/>
        </authorList>
    </citation>
    <scope>IDENTIFICATION</scope>
</reference>
<keyword evidence="3" id="KW-1185">Reference proteome</keyword>
<feature type="chain" id="PRO_5006447790" evidence="1">
    <location>
        <begin position="26"/>
        <end position="281"/>
    </location>
</feature>
<dbReference type="AlphaFoldDB" id="A0A0R3RUC4"/>
<protein>
    <submittedName>
        <fullName evidence="4">EB domain-containing protein</fullName>
    </submittedName>
</protein>